<dbReference type="InterPro" id="IPR050638">
    <property type="entry name" value="AA-Vitamin_Transporters"/>
</dbReference>
<dbReference type="RefSeq" id="WP_028997023.1">
    <property type="nucleotide sequence ID" value="NZ_JAXOJX010000001.1"/>
</dbReference>
<reference evidence="8 9" key="1">
    <citation type="submission" date="2023-11" db="EMBL/GenBank/DDBJ databases">
        <title>Draft genome of Azohydromonas lata strain H1 (DSM1123), a polyhydroxyalkanoate producer.</title>
        <authorList>
            <person name="Traversa D."/>
            <person name="D'Addabbo P."/>
            <person name="Pazzani C."/>
            <person name="Manzari C."/>
            <person name="Chiara M."/>
            <person name="Scrascia M."/>
        </authorList>
    </citation>
    <scope>NUCLEOTIDE SEQUENCE [LARGE SCALE GENOMIC DNA]</scope>
    <source>
        <strain evidence="8 9">H1</strain>
        <plasmid evidence="8">unnamed</plasmid>
    </source>
</reference>
<dbReference type="PANTHER" id="PTHR32322">
    <property type="entry name" value="INNER MEMBRANE TRANSPORTER"/>
    <property type="match status" value="1"/>
</dbReference>
<evidence type="ECO:0000313" key="9">
    <source>
        <dbReference type="Proteomes" id="UP001293718"/>
    </source>
</evidence>
<feature type="transmembrane region" description="Helical" evidence="6">
    <location>
        <begin position="147"/>
        <end position="166"/>
    </location>
</feature>
<dbReference type="PANTHER" id="PTHR32322:SF18">
    <property type="entry name" value="S-ADENOSYLMETHIONINE_S-ADENOSYLHOMOCYSTEINE TRANSPORTER"/>
    <property type="match status" value="1"/>
</dbReference>
<keyword evidence="3 6" id="KW-0812">Transmembrane</keyword>
<keyword evidence="8" id="KW-0614">Plasmid</keyword>
<name>A0ABU5I8Z1_9BURK</name>
<dbReference type="InterPro" id="IPR000620">
    <property type="entry name" value="EamA_dom"/>
</dbReference>
<sequence>MVRLTRNQAFALVLLTLFWGLNWPVMKAAVTTYPPMSFRALSMLLGLPCLALGLRLLQVPFAVPRRHWGELALLAVTNMVVWHVGLMLALPHLSSGRAAILGYTMPVFSALWGMALWRQRLGARQALGVAAAGAGVLLLLWHEVARLSGAVGAAATLLASTAVWALGTQQLRRSRLPAPTLAIAFWMTTLTTLVVCVIAALTEAPRWRVPLALEWWAIIYNAVLIFGFCHAAWFQLARALPPTASSVSICMIPVLGLLSGAGLLGERLHWQDGVAVGLIVLAIGTVLWPPRVHVAAKPCEA</sequence>
<geneLocation type="plasmid" evidence="8">
    <name>unnamed</name>
</geneLocation>
<feature type="transmembrane region" description="Helical" evidence="6">
    <location>
        <begin position="213"/>
        <end position="234"/>
    </location>
</feature>
<dbReference type="InterPro" id="IPR037185">
    <property type="entry name" value="EmrE-like"/>
</dbReference>
<keyword evidence="2" id="KW-1003">Cell membrane</keyword>
<keyword evidence="9" id="KW-1185">Reference proteome</keyword>
<dbReference type="EMBL" id="JAXOJX010000001">
    <property type="protein sequence ID" value="MDZ5455130.1"/>
    <property type="molecule type" value="Genomic_DNA"/>
</dbReference>
<dbReference type="SUPFAM" id="SSF103481">
    <property type="entry name" value="Multidrug resistance efflux transporter EmrE"/>
    <property type="match status" value="2"/>
</dbReference>
<keyword evidence="4 6" id="KW-1133">Transmembrane helix</keyword>
<dbReference type="Pfam" id="PF00892">
    <property type="entry name" value="EamA"/>
    <property type="match status" value="2"/>
</dbReference>
<evidence type="ECO:0000256" key="1">
    <source>
        <dbReference type="ARBA" id="ARBA00004651"/>
    </source>
</evidence>
<feature type="domain" description="EamA" evidence="7">
    <location>
        <begin position="156"/>
        <end position="286"/>
    </location>
</feature>
<feature type="transmembrane region" description="Helical" evidence="6">
    <location>
        <begin position="38"/>
        <end position="57"/>
    </location>
</feature>
<gene>
    <name evidence="8" type="ORF">SM757_00945</name>
</gene>
<feature type="transmembrane region" description="Helical" evidence="6">
    <location>
        <begin position="124"/>
        <end position="141"/>
    </location>
</feature>
<comment type="subcellular location">
    <subcellularLocation>
        <location evidence="1">Cell membrane</location>
        <topology evidence="1">Multi-pass membrane protein</topology>
    </subcellularLocation>
</comment>
<feature type="transmembrane region" description="Helical" evidence="6">
    <location>
        <begin position="178"/>
        <end position="201"/>
    </location>
</feature>
<feature type="domain" description="EamA" evidence="7">
    <location>
        <begin position="10"/>
        <end position="140"/>
    </location>
</feature>
<evidence type="ECO:0000259" key="7">
    <source>
        <dbReference type="Pfam" id="PF00892"/>
    </source>
</evidence>
<feature type="transmembrane region" description="Helical" evidence="6">
    <location>
        <begin position="69"/>
        <end position="90"/>
    </location>
</feature>
<proteinExistence type="predicted"/>
<feature type="transmembrane region" description="Helical" evidence="6">
    <location>
        <begin position="270"/>
        <end position="288"/>
    </location>
</feature>
<feature type="transmembrane region" description="Helical" evidence="6">
    <location>
        <begin position="246"/>
        <end position="264"/>
    </location>
</feature>
<evidence type="ECO:0000256" key="3">
    <source>
        <dbReference type="ARBA" id="ARBA00022692"/>
    </source>
</evidence>
<evidence type="ECO:0000256" key="2">
    <source>
        <dbReference type="ARBA" id="ARBA00022475"/>
    </source>
</evidence>
<accession>A0ABU5I8Z1</accession>
<organism evidence="8 9">
    <name type="scientific">Azohydromonas lata</name>
    <dbReference type="NCBI Taxonomy" id="45677"/>
    <lineage>
        <taxon>Bacteria</taxon>
        <taxon>Pseudomonadati</taxon>
        <taxon>Pseudomonadota</taxon>
        <taxon>Betaproteobacteria</taxon>
        <taxon>Burkholderiales</taxon>
        <taxon>Sphaerotilaceae</taxon>
        <taxon>Azohydromonas</taxon>
    </lineage>
</organism>
<dbReference type="Proteomes" id="UP001293718">
    <property type="component" value="Unassembled WGS sequence"/>
</dbReference>
<evidence type="ECO:0000256" key="4">
    <source>
        <dbReference type="ARBA" id="ARBA00022989"/>
    </source>
</evidence>
<evidence type="ECO:0000256" key="6">
    <source>
        <dbReference type="SAM" id="Phobius"/>
    </source>
</evidence>
<feature type="transmembrane region" description="Helical" evidence="6">
    <location>
        <begin position="96"/>
        <end position="117"/>
    </location>
</feature>
<evidence type="ECO:0000256" key="5">
    <source>
        <dbReference type="ARBA" id="ARBA00023136"/>
    </source>
</evidence>
<keyword evidence="5 6" id="KW-0472">Membrane</keyword>
<comment type="caution">
    <text evidence="8">The sequence shown here is derived from an EMBL/GenBank/DDBJ whole genome shotgun (WGS) entry which is preliminary data.</text>
</comment>
<protein>
    <submittedName>
        <fullName evidence="8">DMT family transporter</fullName>
    </submittedName>
</protein>
<evidence type="ECO:0000313" key="8">
    <source>
        <dbReference type="EMBL" id="MDZ5455130.1"/>
    </source>
</evidence>